<feature type="non-terminal residue" evidence="2">
    <location>
        <position position="183"/>
    </location>
</feature>
<dbReference type="Gene3D" id="2.60.40.10">
    <property type="entry name" value="Immunoglobulins"/>
    <property type="match status" value="1"/>
</dbReference>
<name>X1D8Q9_9ZZZZ</name>
<dbReference type="AlphaFoldDB" id="X1D8Q9"/>
<gene>
    <name evidence="2" type="ORF">S01H4_54964</name>
</gene>
<accession>X1D8Q9</accession>
<feature type="compositionally biased region" description="Pro residues" evidence="1">
    <location>
        <begin position="89"/>
        <end position="98"/>
    </location>
</feature>
<comment type="caution">
    <text evidence="2">The sequence shown here is derived from an EMBL/GenBank/DDBJ whole genome shotgun (WGS) entry which is preliminary data.</text>
</comment>
<sequence length="183" mass="19579">MKNFLIFILLLVVLGGLFFCFYASWAQTSGVTATIRITVCGNYFKEAEEECDRDDLGEQDCVSLSRGFDGGILSCNDDCTFNTSGCTTTPPPPSPPPSNGGGSTETKVILQGKAYHSSLITVLKDGKVAVTTVADSQANFKIQITEITAGTYTFGIWAEDKEGRKSITFSFTAPVISGTITTI</sequence>
<dbReference type="InterPro" id="IPR013783">
    <property type="entry name" value="Ig-like_fold"/>
</dbReference>
<evidence type="ECO:0000313" key="2">
    <source>
        <dbReference type="EMBL" id="GAH16612.1"/>
    </source>
</evidence>
<dbReference type="EMBL" id="BART01031677">
    <property type="protein sequence ID" value="GAH16612.1"/>
    <property type="molecule type" value="Genomic_DNA"/>
</dbReference>
<proteinExistence type="predicted"/>
<evidence type="ECO:0000256" key="1">
    <source>
        <dbReference type="SAM" id="MobiDB-lite"/>
    </source>
</evidence>
<protein>
    <submittedName>
        <fullName evidence="2">Uncharacterized protein</fullName>
    </submittedName>
</protein>
<organism evidence="2">
    <name type="scientific">marine sediment metagenome</name>
    <dbReference type="NCBI Taxonomy" id="412755"/>
    <lineage>
        <taxon>unclassified sequences</taxon>
        <taxon>metagenomes</taxon>
        <taxon>ecological metagenomes</taxon>
    </lineage>
</organism>
<feature type="region of interest" description="Disordered" evidence="1">
    <location>
        <begin position="86"/>
        <end position="105"/>
    </location>
</feature>
<reference evidence="2" key="1">
    <citation type="journal article" date="2014" name="Front. Microbiol.">
        <title>High frequency of phylogenetically diverse reductive dehalogenase-homologous genes in deep subseafloor sedimentary metagenomes.</title>
        <authorList>
            <person name="Kawai M."/>
            <person name="Futagami T."/>
            <person name="Toyoda A."/>
            <person name="Takaki Y."/>
            <person name="Nishi S."/>
            <person name="Hori S."/>
            <person name="Arai W."/>
            <person name="Tsubouchi T."/>
            <person name="Morono Y."/>
            <person name="Uchiyama I."/>
            <person name="Ito T."/>
            <person name="Fujiyama A."/>
            <person name="Inagaki F."/>
            <person name="Takami H."/>
        </authorList>
    </citation>
    <scope>NUCLEOTIDE SEQUENCE</scope>
    <source>
        <strain evidence="2">Expedition CK06-06</strain>
    </source>
</reference>